<evidence type="ECO:0000259" key="4">
    <source>
        <dbReference type="PROSITE" id="PS50003"/>
    </source>
</evidence>
<dbReference type="RefSeq" id="XP_037880016.1">
    <property type="nucleotide sequence ID" value="XM_038024088.1"/>
</dbReference>
<evidence type="ECO:0000313" key="10">
    <source>
        <dbReference type="RefSeq" id="XP_037880014.1"/>
    </source>
</evidence>
<feature type="domain" description="DH" evidence="5">
    <location>
        <begin position="2051"/>
        <end position="2242"/>
    </location>
</feature>
<feature type="compositionally biased region" description="Basic and acidic residues" evidence="3">
    <location>
        <begin position="1926"/>
        <end position="1935"/>
    </location>
</feature>
<evidence type="ECO:0000313" key="12">
    <source>
        <dbReference type="RefSeq" id="XP_037880016.1"/>
    </source>
</evidence>
<feature type="compositionally biased region" description="Low complexity" evidence="3">
    <location>
        <begin position="1936"/>
        <end position="1953"/>
    </location>
</feature>
<feature type="region of interest" description="Disordered" evidence="3">
    <location>
        <begin position="438"/>
        <end position="469"/>
    </location>
</feature>
<comment type="subcellular location">
    <subcellularLocation>
        <location evidence="1">Cytoplasm</location>
    </subcellularLocation>
</comment>
<evidence type="ECO:0000259" key="5">
    <source>
        <dbReference type="PROSITE" id="PS50010"/>
    </source>
</evidence>
<dbReference type="InterPro" id="IPR051480">
    <property type="entry name" value="Endocytic_GEF_Adapter"/>
</dbReference>
<evidence type="ECO:0000313" key="14">
    <source>
        <dbReference type="RefSeq" id="XP_037880018.1"/>
    </source>
</evidence>
<feature type="compositionally biased region" description="Low complexity" evidence="3">
    <location>
        <begin position="21"/>
        <end position="40"/>
    </location>
</feature>
<dbReference type="PANTHER" id="PTHR46006:SF5">
    <property type="entry name" value="DH DOMAIN-CONTAINING PROTEIN"/>
    <property type="match status" value="1"/>
</dbReference>
<feature type="region of interest" description="Disordered" evidence="3">
    <location>
        <begin position="242"/>
        <end position="327"/>
    </location>
</feature>
<feature type="region of interest" description="Disordered" evidence="3">
    <location>
        <begin position="1508"/>
        <end position="1543"/>
    </location>
</feature>
<dbReference type="Pfam" id="PF00621">
    <property type="entry name" value="RhoGEF"/>
    <property type="match status" value="1"/>
</dbReference>
<name>A0A8U0W4B8_9MUSC</name>
<dbReference type="RefSeq" id="XP_037880020.1">
    <property type="nucleotide sequence ID" value="XM_038024092.1"/>
</dbReference>
<dbReference type="RefSeq" id="XP_037880014.1">
    <property type="nucleotide sequence ID" value="XM_038024086.1"/>
</dbReference>
<evidence type="ECO:0000313" key="16">
    <source>
        <dbReference type="RefSeq" id="XP_037880020.1"/>
    </source>
</evidence>
<feature type="region of interest" description="Disordered" evidence="3">
    <location>
        <begin position="1627"/>
        <end position="1650"/>
    </location>
</feature>
<dbReference type="KEGG" id="gfs:119631675"/>
<organism evidence="6 14">
    <name type="scientific">Glossina fuscipes</name>
    <dbReference type="NCBI Taxonomy" id="7396"/>
    <lineage>
        <taxon>Eukaryota</taxon>
        <taxon>Metazoa</taxon>
        <taxon>Ecdysozoa</taxon>
        <taxon>Arthropoda</taxon>
        <taxon>Hexapoda</taxon>
        <taxon>Insecta</taxon>
        <taxon>Pterygota</taxon>
        <taxon>Neoptera</taxon>
        <taxon>Endopterygota</taxon>
        <taxon>Diptera</taxon>
        <taxon>Brachycera</taxon>
        <taxon>Muscomorpha</taxon>
        <taxon>Hippoboscoidea</taxon>
        <taxon>Glossinidae</taxon>
        <taxon>Glossina</taxon>
    </lineage>
</organism>
<dbReference type="InterPro" id="IPR000219">
    <property type="entry name" value="DH_dom"/>
</dbReference>
<feature type="domain" description="PH" evidence="4">
    <location>
        <begin position="2290"/>
        <end position="2422"/>
    </location>
</feature>
<dbReference type="PANTHER" id="PTHR46006">
    <property type="entry name" value="RHO GUANINE NUCLEOTIDE EXCHANGE FACTOR AT 64C, ISOFORM A"/>
    <property type="match status" value="1"/>
</dbReference>
<dbReference type="GO" id="GO:0005085">
    <property type="term" value="F:guanyl-nucleotide exchange factor activity"/>
    <property type="evidence" value="ECO:0007669"/>
    <property type="project" value="InterPro"/>
</dbReference>
<dbReference type="SMART" id="SM00325">
    <property type="entry name" value="RhoGEF"/>
    <property type="match status" value="1"/>
</dbReference>
<dbReference type="Gene3D" id="1.20.900.10">
    <property type="entry name" value="Dbl homology (DH) domain"/>
    <property type="match status" value="1"/>
</dbReference>
<dbReference type="RefSeq" id="XP_037880015.1">
    <property type="nucleotide sequence ID" value="XM_038024087.1"/>
</dbReference>
<evidence type="ECO:0000313" key="7">
    <source>
        <dbReference type="RefSeq" id="XP_037880011.1"/>
    </source>
</evidence>
<feature type="region of interest" description="Disordered" evidence="3">
    <location>
        <begin position="1088"/>
        <end position="1128"/>
    </location>
</feature>
<keyword evidence="2" id="KW-0963">Cytoplasm</keyword>
<evidence type="ECO:0000313" key="9">
    <source>
        <dbReference type="RefSeq" id="XP_037880013.1"/>
    </source>
</evidence>
<evidence type="ECO:0000313" key="15">
    <source>
        <dbReference type="RefSeq" id="XP_037880019.1"/>
    </source>
</evidence>
<proteinExistence type="predicted"/>
<feature type="compositionally biased region" description="Polar residues" evidence="3">
    <location>
        <begin position="1239"/>
        <end position="1253"/>
    </location>
</feature>
<dbReference type="GO" id="GO:0035025">
    <property type="term" value="P:positive regulation of Rho protein signal transduction"/>
    <property type="evidence" value="ECO:0007669"/>
    <property type="project" value="TreeGrafter"/>
</dbReference>
<feature type="region of interest" description="Disordered" evidence="3">
    <location>
        <begin position="1177"/>
        <end position="1201"/>
    </location>
</feature>
<feature type="region of interest" description="Disordered" evidence="3">
    <location>
        <begin position="1924"/>
        <end position="2004"/>
    </location>
</feature>
<sequence>MYDKSKKTWSQRLKIQKNEKSQTSTTSSVTNTNSFSTPSTKAAAHVAHNVRNGPTLPSRLPTTQRSAATVPSSATSPISVMHLPTALQLGYNHTSAGANTVAYEYLPSALTRSTKYAEPWIYSTVRGIPARPSGLYHNYHQHVAASGYATSHPHAAAIFATPPMTATAEATAVAVVICSCPEYLNGTKRRDIKKATVCKKCKGTRLPLANIGGTVRIHGTPPGGAVLLNAAKLRPAGSAATVRVVSTTKKTRPSILDPQRDPYDLMRRTRLLSPEPGCSKSPLANHSSSSSSSSKDKSRNRLRSTSPPRGRTRLRPQKSLSVDDPNKNALKLDESWLTESEDTMSTISTSSTRRSILRCNVNPYDLISIDNQLSATSDCLQNSGETVVANYTEPPIANSGRNQKATNTPVKTREMQNDQFNVNDAALSEEPPPFRVQTKVDARSKPQAVVATKTKTNNKKTNNKPNYSNIQAIAGQRISLGEQKSARKSLLQQTADGNSSYESFVIENDMKKGGNEVEKISTKQRPDTLKVHQNASNPESRRLLYGNKVEEETSSNKDTSSSTTADIAEKEHTVTVTVTPTHNIKSILKRPSSKVNDTTEIAMPKVEQRSPSASYQHKDISKTQPTPIGSKLNRVSSNSAAFPPSTPTANSQFYIPLPQARKKVQFMVEDKIAIVKQHQDINEDSSSTENEDDNQAQENSFSPTSVNAAANYEYYSKKREQSKLLHYDAQETSSPQLSRDTETECITYDEQFIQAMLLEKLQLDSKLVTQKAAADAAMLVATTVTSTPTPTPTPTPTTTPITTTTTTTMITTITSPDNNGTNKVEDAEHVTITVGNNKTDYEDVFPNGISTKILHKTETVTENANNKHTDNKSEIQHQQKQQKQQQQQQQQQQQIINEKHYNVDKTSFTASESTSPLPLHVIDSKVDDKNHEVYMPSKGNNDDGCAADDNDDGNRDGNGDENDNNERKFEMGDTDDVYDDHYNNLVDNSVTNTNSSKITNTAGKDEMTHTDNVTDDSISISNNDNDNSINVPKAQLYGAKMSTTENDTDDIAIEFREGEGKQQKNSTSIRKDMQTLEATDKKTINTKPQVTQTRCTAVRRSQSERQPSYHHHHHHQQQRHLLSNNRSSSKDINKLTIVEYICYNESCKENGEMDPPTCTSISVNFKDTMALRCRPSRSDARDLFGRPREPPPPPPLPTASSHATVLTASKPLTMNTSKPNVTPQMPTAVDAYKEEEQTIESSSPNPSFIQPTNKGDLLQRHHEERQTIDGNDSTLQSLVSSSGINEVNLPSDNKDGKEQLLPQNIQNLNKTKTFISNTTTTMINPFDSPTIVTAVTSTPQKSKPQRTVVRVAPFNKNLQEIHRLKITHTDPVLTPQILHSDWYSHTNGSFYDTSSDCGQKKTSILINGDDCYSTINLSCDDASTPLYQSSVVVTDGSVAKLEEHEGLRVISNTANTVTINVSSPHSPVDEITQQHNKINNLLSRQSMVASNSTSSNRAIIPIRGSGDVNLQRSASSTSSASTSSMVSCSSSTSNSSCSNPKRGRTLIRLDYEKEKTQSHDVSANFTSSTTIESPNEEINVKWLPHEEELLKILRNPVEAVKMNLVPHICGRQDAPSDQDLLRSKKMKDGQTDIQLLPQSPPSPLRSPKIKTPENDSFIAKLLEDPMLSQVADGLETETVAELIENSLKRLQDSRNSVDMSGTKDSDDMNRLITLSLKKIQEERAHKLMENNQATLLQVPTKDEERLSNRGSISSANSFASAHNYEMFEFDNNESDCYQSCSSEIISLMDDDTCNQETRSKFYQMLVDATLAEIELTATMEENLNHDTEDDEHQYESIRLTTDPIYEEISDIPPPLPLTAPPVNDAEQEKKATRSIFEGASKYDILSYLVDAKERGVVKEEEPFSYPLSTSNPIIIEEESLDTVSDLSKRDQKKLDTISSRSSALSDSSEDNQSTMSSLSPPPANSFMLLRNKGAASDIERNDSGVGSETSKSSRSKFQSNQNSSLSATKQVCSSPLHLCEDCDGPVETQMGEDGVLFAPLVCRKCGKKRIERKEIITEIVETEEKYGRDLQIILEEFCQPMLVAGLLTQEQLSAIFLNTEELLENNQTLAERMRDALDIALEQGDDDLLTVNIGKIFLESTQMLHAFESYCVRQAAASLLLANLEKEKELLRIFLKVSQMENAVLRRMNLNSFLMVPVQRVTKYPLLLARLYKVTPAHLEGRDQLKQAQEKIELHLNHINQEAKDVPTKLWRRISSSSPNRRASCEIDMINIKLRKMAIDVLEWNHDEVRFAMEGKLLYTQPTDSNWKKARTIKLTPVNALLVTNGKPSANYKAEKVMSDKLNFPKHTGIREASLLVVKEKCGRYTLIREPLYLDRCVVCSEADWDEYFEIQEISSKDTFIFKAEDNVRTKQWYTQLQYHAQGMGGWRKRRNALANIMINGMLARS</sequence>
<feature type="region of interest" description="Disordered" evidence="3">
    <location>
        <begin position="1232"/>
        <end position="1253"/>
    </location>
</feature>
<feature type="compositionally biased region" description="Basic and acidic residues" evidence="3">
    <location>
        <begin position="952"/>
        <end position="971"/>
    </location>
</feature>
<evidence type="ECO:0000313" key="6">
    <source>
        <dbReference type="Proteomes" id="UP000092443"/>
    </source>
</evidence>
<evidence type="ECO:0000313" key="13">
    <source>
        <dbReference type="RefSeq" id="XP_037880017.1"/>
    </source>
</evidence>
<feature type="region of interest" description="Disordered" evidence="3">
    <location>
        <begin position="606"/>
        <end position="629"/>
    </location>
</feature>
<evidence type="ECO:0000256" key="3">
    <source>
        <dbReference type="SAM" id="MobiDB-lite"/>
    </source>
</evidence>
<feature type="compositionally biased region" description="Polar residues" evidence="3">
    <location>
        <begin position="696"/>
        <end position="707"/>
    </location>
</feature>
<feature type="compositionally biased region" description="Basic and acidic residues" evidence="3">
    <location>
        <begin position="866"/>
        <end position="877"/>
    </location>
</feature>
<dbReference type="RefSeq" id="XP_037880013.1">
    <property type="nucleotide sequence ID" value="XM_038024085.1"/>
</dbReference>
<dbReference type="RefSeq" id="XP_037880018.1">
    <property type="nucleotide sequence ID" value="XM_038024090.1"/>
</dbReference>
<evidence type="ECO:0000313" key="8">
    <source>
        <dbReference type="RefSeq" id="XP_037880012.1"/>
    </source>
</evidence>
<feature type="compositionally biased region" description="Low complexity" evidence="3">
    <location>
        <begin position="279"/>
        <end position="293"/>
    </location>
</feature>
<feature type="region of interest" description="Disordered" evidence="3">
    <location>
        <begin position="1"/>
        <end position="73"/>
    </location>
</feature>
<evidence type="ECO:0000256" key="1">
    <source>
        <dbReference type="ARBA" id="ARBA00004496"/>
    </source>
</evidence>
<dbReference type="RefSeq" id="XP_037880012.1">
    <property type="nucleotide sequence ID" value="XM_038024084.1"/>
</dbReference>
<feature type="region of interest" description="Disordered" evidence="3">
    <location>
        <begin position="522"/>
        <end position="569"/>
    </location>
</feature>
<feature type="region of interest" description="Disordered" evidence="3">
    <location>
        <begin position="928"/>
        <end position="978"/>
    </location>
</feature>
<dbReference type="GeneID" id="119631675"/>
<dbReference type="RefSeq" id="XP_037880017.1">
    <property type="nucleotide sequence ID" value="XM_038024089.1"/>
</dbReference>
<feature type="compositionally biased region" description="Polar residues" evidence="3">
    <location>
        <begin position="1984"/>
        <end position="2004"/>
    </location>
</feature>
<dbReference type="CDD" id="cd00160">
    <property type="entry name" value="RhoGEF"/>
    <property type="match status" value="1"/>
</dbReference>
<evidence type="ECO:0000313" key="11">
    <source>
        <dbReference type="RefSeq" id="XP_037880015.1"/>
    </source>
</evidence>
<feature type="compositionally biased region" description="Basic and acidic residues" evidence="3">
    <location>
        <begin position="1177"/>
        <end position="1189"/>
    </location>
</feature>
<keyword evidence="6" id="KW-1185">Reference proteome</keyword>
<dbReference type="PROSITE" id="PS50010">
    <property type="entry name" value="DH_2"/>
    <property type="match status" value="1"/>
</dbReference>
<dbReference type="FunFam" id="1.20.900.10:FF:000038">
    <property type="entry name" value="Myosin-M heavy chain"/>
    <property type="match status" value="1"/>
</dbReference>
<evidence type="ECO:0000256" key="2">
    <source>
        <dbReference type="ARBA" id="ARBA00022490"/>
    </source>
</evidence>
<accession>A0A8U0W4B8</accession>
<feature type="compositionally biased region" description="Low complexity" evidence="3">
    <location>
        <begin position="878"/>
        <end position="894"/>
    </location>
</feature>
<reference evidence="7 8" key="1">
    <citation type="submission" date="2025-04" db="UniProtKB">
        <authorList>
            <consortium name="RefSeq"/>
        </authorList>
    </citation>
    <scope>IDENTIFICATION</scope>
    <source>
        <tissue evidence="7 8">Whole body pupa</tissue>
    </source>
</reference>
<gene>
    <name evidence="7 8 9 10 11 12 13 14 15 16" type="primary">LOC119631675</name>
</gene>
<dbReference type="GO" id="GO:0031097">
    <property type="term" value="C:medial cortex"/>
    <property type="evidence" value="ECO:0007669"/>
    <property type="project" value="UniProtKB-ARBA"/>
</dbReference>
<dbReference type="InterPro" id="IPR035899">
    <property type="entry name" value="DBL_dom_sf"/>
</dbReference>
<protein>
    <submittedName>
        <fullName evidence="7 8">Uncharacterized protein LOC119631675</fullName>
    </submittedName>
</protein>
<feature type="region of interest" description="Disordered" evidence="3">
    <location>
        <begin position="677"/>
        <end position="707"/>
    </location>
</feature>
<dbReference type="RefSeq" id="XP_037880019.1">
    <property type="nucleotide sequence ID" value="XM_038024091.1"/>
</dbReference>
<feature type="compositionally biased region" description="Basic and acidic residues" evidence="3">
    <location>
        <begin position="258"/>
        <end position="267"/>
    </location>
</feature>
<feature type="compositionally biased region" description="Low complexity" evidence="3">
    <location>
        <begin position="1513"/>
        <end position="1539"/>
    </location>
</feature>
<dbReference type="SUPFAM" id="SSF48065">
    <property type="entry name" value="DBL homology domain (DH-domain)"/>
    <property type="match status" value="1"/>
</dbReference>
<feature type="compositionally biased region" description="Basic residues" evidence="3">
    <location>
        <begin position="1108"/>
        <end position="1118"/>
    </location>
</feature>
<dbReference type="PROSITE" id="PS50003">
    <property type="entry name" value="PH_DOMAIN"/>
    <property type="match status" value="1"/>
</dbReference>
<feature type="region of interest" description="Disordered" evidence="3">
    <location>
        <begin position="866"/>
        <end position="894"/>
    </location>
</feature>
<dbReference type="InterPro" id="IPR001849">
    <property type="entry name" value="PH_domain"/>
</dbReference>
<dbReference type="RefSeq" id="XP_037880011.1">
    <property type="nucleotide sequence ID" value="XM_038024083.1"/>
</dbReference>
<dbReference type="Proteomes" id="UP000092443">
    <property type="component" value="Unplaced"/>
</dbReference>